<feature type="region of interest" description="Disordered" evidence="1">
    <location>
        <begin position="181"/>
        <end position="204"/>
    </location>
</feature>
<dbReference type="InterPro" id="IPR014717">
    <property type="entry name" value="Transl_elong_EF1B/ribsomal_bS6"/>
</dbReference>
<name>A0A936F026_9BACT</name>
<evidence type="ECO:0000313" key="3">
    <source>
        <dbReference type="EMBL" id="MBK8571674.1"/>
    </source>
</evidence>
<keyword evidence="2" id="KW-0472">Membrane</keyword>
<dbReference type="InterPro" id="IPR007445">
    <property type="entry name" value="PilO"/>
</dbReference>
<dbReference type="Pfam" id="PF04350">
    <property type="entry name" value="PilO"/>
    <property type="match status" value="1"/>
</dbReference>
<dbReference type="GO" id="GO:0043107">
    <property type="term" value="P:type IV pilus-dependent motility"/>
    <property type="evidence" value="ECO:0007669"/>
    <property type="project" value="InterPro"/>
</dbReference>
<organism evidence="3 4">
    <name type="scientific">Candidatus Geothrix odensensis</name>
    <dbReference type="NCBI Taxonomy" id="2954440"/>
    <lineage>
        <taxon>Bacteria</taxon>
        <taxon>Pseudomonadati</taxon>
        <taxon>Acidobacteriota</taxon>
        <taxon>Holophagae</taxon>
        <taxon>Holophagales</taxon>
        <taxon>Holophagaceae</taxon>
        <taxon>Geothrix</taxon>
    </lineage>
</organism>
<dbReference type="Gene3D" id="3.30.70.60">
    <property type="match status" value="1"/>
</dbReference>
<feature type="compositionally biased region" description="Low complexity" evidence="1">
    <location>
        <begin position="192"/>
        <end position="204"/>
    </location>
</feature>
<protein>
    <submittedName>
        <fullName evidence="3">Type 4a pilus biogenesis protein PilO</fullName>
    </submittedName>
</protein>
<evidence type="ECO:0000313" key="4">
    <source>
        <dbReference type="Proteomes" id="UP000709959"/>
    </source>
</evidence>
<comment type="caution">
    <text evidence="3">The sequence shown here is derived from an EMBL/GenBank/DDBJ whole genome shotgun (WGS) entry which is preliminary data.</text>
</comment>
<dbReference type="EMBL" id="JADKCH010000001">
    <property type="protein sequence ID" value="MBK8571674.1"/>
    <property type="molecule type" value="Genomic_DNA"/>
</dbReference>
<reference evidence="3 4" key="1">
    <citation type="submission" date="2020-10" db="EMBL/GenBank/DDBJ databases">
        <title>Connecting structure to function with the recovery of over 1000 high-quality activated sludge metagenome-assembled genomes encoding full-length rRNA genes using long-read sequencing.</title>
        <authorList>
            <person name="Singleton C.M."/>
            <person name="Petriglieri F."/>
            <person name="Kristensen J.M."/>
            <person name="Kirkegaard R.H."/>
            <person name="Michaelsen T.Y."/>
            <person name="Andersen M.H."/>
            <person name="Karst S.M."/>
            <person name="Dueholm M.S."/>
            <person name="Nielsen P.H."/>
            <person name="Albertsen M."/>
        </authorList>
    </citation>
    <scope>NUCLEOTIDE SEQUENCE [LARGE SCALE GENOMIC DNA]</scope>
    <source>
        <strain evidence="3">OdNE_18-Q3-R46-58_MAXAC.008</strain>
    </source>
</reference>
<accession>A0A936F026</accession>
<dbReference type="AlphaFoldDB" id="A0A936F026"/>
<gene>
    <name evidence="3" type="primary">pilO</name>
    <name evidence="3" type="ORF">IPN91_03320</name>
</gene>
<keyword evidence="2" id="KW-1133">Transmembrane helix</keyword>
<dbReference type="PANTHER" id="PTHR39555">
    <property type="entry name" value="FIMBRIAL ASSEMBLY PROTEIN PILO-LIKE PROTEIN-RELATED"/>
    <property type="match status" value="1"/>
</dbReference>
<dbReference type="Proteomes" id="UP000709959">
    <property type="component" value="Unassembled WGS sequence"/>
</dbReference>
<dbReference type="PANTHER" id="PTHR39555:SF1">
    <property type="entry name" value="TYPE IV PILUS INNER MEMBRANE COMPONENT PILO"/>
    <property type="match status" value="1"/>
</dbReference>
<keyword evidence="2" id="KW-0812">Transmembrane</keyword>
<feature type="transmembrane region" description="Helical" evidence="2">
    <location>
        <begin position="9"/>
        <end position="27"/>
    </location>
</feature>
<evidence type="ECO:0000256" key="1">
    <source>
        <dbReference type="SAM" id="MobiDB-lite"/>
    </source>
</evidence>
<sequence>MNPQLQKQIGVGALAGIVLAGLVYFLLGGKRTDLEAIRTENKTLQADVDKGKLLKQSYEKLREEVAKQDKRIEELIKIMPSETDYGEIPYRIKKIADDAGIDQVSFSLKPERKDAYYTEKPVEFEFRVGFHSFGQFASLVSGYDKIVNISNIEFTRKTDNRSVYPASAKCTISAFIYNPEPAPTAEPPAKKPAPAAAKPSVEKD</sequence>
<proteinExistence type="predicted"/>
<evidence type="ECO:0000256" key="2">
    <source>
        <dbReference type="SAM" id="Phobius"/>
    </source>
</evidence>
<dbReference type="GO" id="GO:0043683">
    <property type="term" value="P:type IV pilus assembly"/>
    <property type="evidence" value="ECO:0007669"/>
    <property type="project" value="InterPro"/>
</dbReference>